<evidence type="ECO:0000256" key="1">
    <source>
        <dbReference type="ARBA" id="ARBA00022898"/>
    </source>
</evidence>
<keyword evidence="4" id="KW-1185">Reference proteome</keyword>
<name>A0AAQ0KJW6_PARVE</name>
<dbReference type="InterPro" id="IPR015421">
    <property type="entry name" value="PyrdxlP-dep_Trfase_major"/>
</dbReference>
<evidence type="ECO:0000313" key="3">
    <source>
        <dbReference type="EMBL" id="REG34117.1"/>
    </source>
</evidence>
<keyword evidence="3" id="KW-0808">Transferase</keyword>
<dbReference type="InterPro" id="IPR015424">
    <property type="entry name" value="PyrdxlP-dep_Trfase"/>
</dbReference>
<dbReference type="Proteomes" id="UP000256794">
    <property type="component" value="Unassembled WGS sequence"/>
</dbReference>
<sequence length="172" mass="18655">MPQVVDEVVDGAFFERHLGERTRTVPMSLVAFHAGHPFDVESVGRLCRERGIFFVVDVMQGIGVVLVDVKKTGVPFVGSGTRKGLLLPQGLGFLDWNCEVVDARPSYMAAITRENPPADLIARHDNMAIASTARRFETGNFNLPAVPGLGGALELLEGIGVAEIQEQKGFRP</sequence>
<dbReference type="Pfam" id="PF00266">
    <property type="entry name" value="Aminotran_5"/>
    <property type="match status" value="1"/>
</dbReference>
<dbReference type="GO" id="GO:0008483">
    <property type="term" value="F:transaminase activity"/>
    <property type="evidence" value="ECO:0007669"/>
    <property type="project" value="UniProtKB-KW"/>
</dbReference>
<feature type="domain" description="Aminotransferase class V" evidence="2">
    <location>
        <begin position="13"/>
        <end position="167"/>
    </location>
</feature>
<keyword evidence="3" id="KW-0032">Aminotransferase</keyword>
<comment type="caution">
    <text evidence="3">The sequence shown here is derived from an EMBL/GenBank/DDBJ whole genome shotgun (WGS) entry which is preliminary data.</text>
</comment>
<organism evidence="3 4">
    <name type="scientific">Paracoccus versutus</name>
    <name type="common">Thiobacillus versutus</name>
    <dbReference type="NCBI Taxonomy" id="34007"/>
    <lineage>
        <taxon>Bacteria</taxon>
        <taxon>Pseudomonadati</taxon>
        <taxon>Pseudomonadota</taxon>
        <taxon>Alphaproteobacteria</taxon>
        <taxon>Rhodobacterales</taxon>
        <taxon>Paracoccaceae</taxon>
        <taxon>Paracoccus</taxon>
    </lineage>
</organism>
<dbReference type="InterPro" id="IPR000192">
    <property type="entry name" value="Aminotrans_V_dom"/>
</dbReference>
<dbReference type="PANTHER" id="PTHR43586:SF15">
    <property type="entry name" value="BLR3095 PROTEIN"/>
    <property type="match status" value="1"/>
</dbReference>
<dbReference type="Gene3D" id="3.40.640.10">
    <property type="entry name" value="Type I PLP-dependent aspartate aminotransferase-like (Major domain)"/>
    <property type="match status" value="1"/>
</dbReference>
<protein>
    <submittedName>
        <fullName evidence="3">Aminotransferase class V</fullName>
    </submittedName>
</protein>
<evidence type="ECO:0000313" key="4">
    <source>
        <dbReference type="Proteomes" id="UP000256794"/>
    </source>
</evidence>
<reference evidence="3 4" key="1">
    <citation type="submission" date="2018-08" db="EMBL/GenBank/DDBJ databases">
        <title>Genomic Encyclopedia of Archaeal and Bacterial Type Strains, Phase II (KMG-II): from individual species to whole genera.</title>
        <authorList>
            <person name="Goeker M."/>
        </authorList>
    </citation>
    <scope>NUCLEOTIDE SEQUENCE [LARGE SCALE GENOMIC DNA]</scope>
    <source>
        <strain evidence="3 4">DSM 582</strain>
    </source>
</reference>
<gene>
    <name evidence="3" type="ORF">ATH84_103946</name>
</gene>
<proteinExistence type="predicted"/>
<keyword evidence="1" id="KW-0663">Pyridoxal phosphate</keyword>
<dbReference type="AlphaFoldDB" id="A0AAQ0KJW6"/>
<dbReference type="SUPFAM" id="SSF53383">
    <property type="entry name" value="PLP-dependent transferases"/>
    <property type="match status" value="1"/>
</dbReference>
<dbReference type="PANTHER" id="PTHR43586">
    <property type="entry name" value="CYSTEINE DESULFURASE"/>
    <property type="match status" value="1"/>
</dbReference>
<dbReference type="RefSeq" id="WP_052096134.1">
    <property type="nucleotide sequence ID" value="NZ_CP035287.1"/>
</dbReference>
<evidence type="ECO:0000259" key="2">
    <source>
        <dbReference type="Pfam" id="PF00266"/>
    </source>
</evidence>
<accession>A0AAQ0KJW6</accession>
<dbReference type="EMBL" id="QUMX01000039">
    <property type="protein sequence ID" value="REG34117.1"/>
    <property type="molecule type" value="Genomic_DNA"/>
</dbReference>